<dbReference type="Proteomes" id="UP000237105">
    <property type="component" value="Unassembled WGS sequence"/>
</dbReference>
<comment type="caution">
    <text evidence="1">The sequence shown here is derived from an EMBL/GenBank/DDBJ whole genome shotgun (WGS) entry which is preliminary data.</text>
</comment>
<dbReference type="OrthoDB" id="10326128at2759"/>
<protein>
    <submittedName>
        <fullName evidence="1">Uncharacterized protein</fullName>
    </submittedName>
</protein>
<evidence type="ECO:0000313" key="1">
    <source>
        <dbReference type="EMBL" id="PON54328.1"/>
    </source>
</evidence>
<organism evidence="1 2">
    <name type="scientific">Parasponia andersonii</name>
    <name type="common">Sponia andersonii</name>
    <dbReference type="NCBI Taxonomy" id="3476"/>
    <lineage>
        <taxon>Eukaryota</taxon>
        <taxon>Viridiplantae</taxon>
        <taxon>Streptophyta</taxon>
        <taxon>Embryophyta</taxon>
        <taxon>Tracheophyta</taxon>
        <taxon>Spermatophyta</taxon>
        <taxon>Magnoliopsida</taxon>
        <taxon>eudicotyledons</taxon>
        <taxon>Gunneridae</taxon>
        <taxon>Pentapetalae</taxon>
        <taxon>rosids</taxon>
        <taxon>fabids</taxon>
        <taxon>Rosales</taxon>
        <taxon>Cannabaceae</taxon>
        <taxon>Parasponia</taxon>
    </lineage>
</organism>
<proteinExistence type="predicted"/>
<dbReference type="EMBL" id="JXTB01000196">
    <property type="protein sequence ID" value="PON54328.1"/>
    <property type="molecule type" value="Genomic_DNA"/>
</dbReference>
<sequence>MRVINRMQYYPCNVIKQNKSISVIYVAQIKLELEFKSAYIINILELNELQFVWNLGIQECHISIFFPSKFAH</sequence>
<evidence type="ECO:0000313" key="2">
    <source>
        <dbReference type="Proteomes" id="UP000237105"/>
    </source>
</evidence>
<reference evidence="2" key="1">
    <citation type="submission" date="2016-06" db="EMBL/GenBank/DDBJ databases">
        <title>Parallel loss of symbiosis genes in relatives of nitrogen-fixing non-legume Parasponia.</title>
        <authorList>
            <person name="Van Velzen R."/>
            <person name="Holmer R."/>
            <person name="Bu F."/>
            <person name="Rutten L."/>
            <person name="Van Zeijl A."/>
            <person name="Liu W."/>
            <person name="Santuari L."/>
            <person name="Cao Q."/>
            <person name="Sharma T."/>
            <person name="Shen D."/>
            <person name="Roswanjaya Y."/>
            <person name="Wardhani T."/>
            <person name="Kalhor M.S."/>
            <person name="Jansen J."/>
            <person name="Van den Hoogen J."/>
            <person name="Gungor B."/>
            <person name="Hartog M."/>
            <person name="Hontelez J."/>
            <person name="Verver J."/>
            <person name="Yang W.-C."/>
            <person name="Schijlen E."/>
            <person name="Repin R."/>
            <person name="Schilthuizen M."/>
            <person name="Schranz E."/>
            <person name="Heidstra R."/>
            <person name="Miyata K."/>
            <person name="Fedorova E."/>
            <person name="Kohlen W."/>
            <person name="Bisseling T."/>
            <person name="Smit S."/>
            <person name="Geurts R."/>
        </authorList>
    </citation>
    <scope>NUCLEOTIDE SEQUENCE [LARGE SCALE GENOMIC DNA]</scope>
    <source>
        <strain evidence="2">cv. WU1-14</strain>
    </source>
</reference>
<accession>A0A2P5BZV7</accession>
<gene>
    <name evidence="1" type="ORF">PanWU01x14_195570</name>
</gene>
<keyword evidence="2" id="KW-1185">Reference proteome</keyword>
<dbReference type="AlphaFoldDB" id="A0A2P5BZV7"/>
<name>A0A2P5BZV7_PARAD</name>